<protein>
    <recommendedName>
        <fullName evidence="5">BRCT domain-containing protein</fullName>
    </recommendedName>
</protein>
<sequence>MADVSDSSNTQILDSQPQPPSSPPSVGNEANDVTEVGYAVAYEDTVVLDSPLAEIQLEKLVFDDEVVGDGIGGAVCEYEEEVVLDSEDEGVQGSKVVNVVNGVLDGKANRRLKGNVMDLWKGQLSSPCKRVDMALASNVSNQEQFGAGNKGSSINFESTGRGKDLSHPLPSDYNLARLNYINSQEPGETAEANALRFVDHFLSSNNVGMSPSVGHGKTFREKSLPVFSAKGTQSLAKRIKLGTAIVKTGALEWTDSDQHGGDEIASKRMEASIDFGGCRQKSVTSHQDTRNLHIKQGSSLVHEGKENNEFLNLSKEMMHSTCADSRSALFCSKEINRTLQVIENNPVEELQDRLDASLKGQQLEASDMERETSDMFDIGFNTQVAAEAMEALAYGLPAGDSYGNAYQSPENTLAHSTRGVNENEAHFGHSSFQETACFDLGDIARKTMRRKRSARRFSRGSSGSFQKQSVNQELDLELAITTKVRRGKSSDQRQLNSGNSGDAIESLGRGSVKPNKQRKAEGSSERNKLKEFKIDVRSPLSVENMSLGKVQSQGKCMNFSLIAHENRQWKSGGNVIKTKNQLDNPGDVIIQYRRKKSRVVADPVEVLRANEGNSKLDFNSSREARNSKLNHKDQFVKRKAKASSEGTKLKEFEIDVCSSVSVENISLSNGQSRRCMNQCPVAHRNSQRMSEGKLIRTKNLGERINDGVIIQYRRKRSRVVVDPVEVLSADGEYSKLDFSSSCEARNSKLNQDDQSIQEVTAINNSLRSNPWRYPRGKRTCRSVRRHSSGPNNMHAPLTTVDGNDRNLHCIESQKRSEGIEKVKGKANSPVYTCTHRHSTETDEPGSVGAISNCESDAINTRVFPRGLCRARASMQSRSLNGKDSTSSTGGAGKNHKLEVLSNKTTEPSGSEKTITFSSAKGINVATSNCIYYDYHKKPCNKNLPKSSFLKELLRLGVPESTPEITWKDSRRRRDMAFVRVLFSQHLDNNIIKQQKKILGRLGISVASCCRDATHFIADKFARTRNMLEAIALGKPVVTHLWLESCGQASCFIDEKNYILRDTKKEKEIGFSMPVSLTRASQHPLLKGHRVLITPSIKPDKEMITSLVKAVHGQPVERSQVFPAKDEKILDDLLILSCEEDHAICRPFLQKRAAVYSSELLLNGIVIQKLEYERHKLFTFQEESL</sequence>
<dbReference type="FunCoup" id="A0A7N2M467">
    <property type="interactions" value="20"/>
</dbReference>
<dbReference type="RefSeq" id="XP_030928069.1">
    <property type="nucleotide sequence ID" value="XM_031072209.1"/>
</dbReference>
<feature type="compositionally biased region" description="Polar residues" evidence="4">
    <location>
        <begin position="146"/>
        <end position="158"/>
    </location>
</feature>
<dbReference type="CDD" id="cd17744">
    <property type="entry name" value="BRCT_MDC1_rpt1"/>
    <property type="match status" value="1"/>
</dbReference>
<evidence type="ECO:0000259" key="5">
    <source>
        <dbReference type="PROSITE" id="PS50172"/>
    </source>
</evidence>
<dbReference type="SMART" id="SM00292">
    <property type="entry name" value="BRCT"/>
    <property type="match status" value="1"/>
</dbReference>
<comment type="subcellular location">
    <subcellularLocation>
        <location evidence="1">Nucleus</location>
    </subcellularLocation>
</comment>
<evidence type="ECO:0000256" key="2">
    <source>
        <dbReference type="ARBA" id="ARBA00022763"/>
    </source>
</evidence>
<name>A0A7N2M467_QUELO</name>
<feature type="region of interest" description="Disordered" evidence="4">
    <location>
        <begin position="146"/>
        <end position="168"/>
    </location>
</feature>
<dbReference type="InterPro" id="IPR036420">
    <property type="entry name" value="BRCT_dom_sf"/>
</dbReference>
<dbReference type="Gene3D" id="3.40.50.10190">
    <property type="entry name" value="BRCT domain"/>
    <property type="match status" value="2"/>
</dbReference>
<dbReference type="CDD" id="cd18432">
    <property type="entry name" value="BRCT_PAXIP1_rpt6_like"/>
    <property type="match status" value="1"/>
</dbReference>
<dbReference type="Pfam" id="PF16770">
    <property type="entry name" value="RTT107_BRCT_5"/>
    <property type="match status" value="1"/>
</dbReference>
<dbReference type="GO" id="GO:0006974">
    <property type="term" value="P:DNA damage response"/>
    <property type="evidence" value="ECO:0007669"/>
    <property type="project" value="UniProtKB-KW"/>
</dbReference>
<reference evidence="6 7" key="1">
    <citation type="journal article" date="2016" name="G3 (Bethesda)">
        <title>First Draft Assembly and Annotation of the Genome of a California Endemic Oak Quercus lobata Nee (Fagaceae).</title>
        <authorList>
            <person name="Sork V.L."/>
            <person name="Fitz-Gibbon S.T."/>
            <person name="Puiu D."/>
            <person name="Crepeau M."/>
            <person name="Gugger P.F."/>
            <person name="Sherman R."/>
            <person name="Stevens K."/>
            <person name="Langley C.H."/>
            <person name="Pellegrini M."/>
            <person name="Salzberg S.L."/>
        </authorList>
    </citation>
    <scope>NUCLEOTIDE SEQUENCE [LARGE SCALE GENOMIC DNA]</scope>
    <source>
        <strain evidence="6 7">cv. SW786</strain>
    </source>
</reference>
<feature type="domain" description="BRCT" evidence="5">
    <location>
        <begin position="999"/>
        <end position="1059"/>
    </location>
</feature>
<accession>A0A7N2M467</accession>
<dbReference type="Pfam" id="PF16589">
    <property type="entry name" value="BRCT_2"/>
    <property type="match status" value="1"/>
</dbReference>
<proteinExistence type="predicted"/>
<feature type="compositionally biased region" description="Polar residues" evidence="4">
    <location>
        <begin position="1"/>
        <end position="14"/>
    </location>
</feature>
<dbReference type="GeneID" id="115954293"/>
<dbReference type="InParanoid" id="A0A7N2M467"/>
<reference evidence="6" key="2">
    <citation type="submission" date="2021-01" db="UniProtKB">
        <authorList>
            <consortium name="EnsemblPlants"/>
        </authorList>
    </citation>
    <scope>IDENTIFICATION</scope>
</reference>
<gene>
    <name evidence="6" type="primary">LOC115954293</name>
</gene>
<feature type="region of interest" description="Disordered" evidence="4">
    <location>
        <begin position="1"/>
        <end position="30"/>
    </location>
</feature>
<evidence type="ECO:0000313" key="7">
    <source>
        <dbReference type="Proteomes" id="UP000594261"/>
    </source>
</evidence>
<dbReference type="Gramene" id="QL07p015831:mrna">
    <property type="protein sequence ID" value="QL07p015831:mrna"/>
    <property type="gene ID" value="QL07p015831"/>
</dbReference>
<dbReference type="Proteomes" id="UP000594261">
    <property type="component" value="Chromosome 7"/>
</dbReference>
<dbReference type="SUPFAM" id="SSF52113">
    <property type="entry name" value="BRCT domain"/>
    <property type="match status" value="1"/>
</dbReference>
<dbReference type="OrthoDB" id="342264at2759"/>
<evidence type="ECO:0000256" key="1">
    <source>
        <dbReference type="ARBA" id="ARBA00004123"/>
    </source>
</evidence>
<dbReference type="PROSITE" id="PS50172">
    <property type="entry name" value="BRCT"/>
    <property type="match status" value="1"/>
</dbReference>
<dbReference type="OMA" id="SMDATHF"/>
<dbReference type="PANTHER" id="PTHR23196">
    <property type="entry name" value="PAX TRANSCRIPTION ACTIVATION DOMAIN INTERACTING PROTEIN"/>
    <property type="match status" value="1"/>
</dbReference>
<dbReference type="EMBL" id="LRBV02000007">
    <property type="status" value="NOT_ANNOTATED_CDS"/>
    <property type="molecule type" value="Genomic_DNA"/>
</dbReference>
<feature type="region of interest" description="Disordered" evidence="4">
    <location>
        <begin position="781"/>
        <end position="800"/>
    </location>
</feature>
<dbReference type="InterPro" id="IPR001357">
    <property type="entry name" value="BRCT_dom"/>
</dbReference>
<keyword evidence="2" id="KW-0227">DNA damage</keyword>
<feature type="compositionally biased region" description="Polar residues" evidence="4">
    <location>
        <begin position="873"/>
        <end position="888"/>
    </location>
</feature>
<organism evidence="6 7">
    <name type="scientific">Quercus lobata</name>
    <name type="common">Valley oak</name>
    <dbReference type="NCBI Taxonomy" id="97700"/>
    <lineage>
        <taxon>Eukaryota</taxon>
        <taxon>Viridiplantae</taxon>
        <taxon>Streptophyta</taxon>
        <taxon>Embryophyta</taxon>
        <taxon>Tracheophyta</taxon>
        <taxon>Spermatophyta</taxon>
        <taxon>Magnoliopsida</taxon>
        <taxon>eudicotyledons</taxon>
        <taxon>Gunneridae</taxon>
        <taxon>Pentapetalae</taxon>
        <taxon>rosids</taxon>
        <taxon>fabids</taxon>
        <taxon>Fagales</taxon>
        <taxon>Fagaceae</taxon>
        <taxon>Quercus</taxon>
    </lineage>
</organism>
<keyword evidence="7" id="KW-1185">Reference proteome</keyword>
<dbReference type="InterPro" id="IPR051579">
    <property type="entry name" value="DDR_Transcriptional_Reg"/>
</dbReference>
<evidence type="ECO:0000256" key="3">
    <source>
        <dbReference type="ARBA" id="ARBA00023242"/>
    </source>
</evidence>
<feature type="compositionally biased region" description="Basic and acidic residues" evidence="4">
    <location>
        <begin position="518"/>
        <end position="530"/>
    </location>
</feature>
<feature type="compositionally biased region" description="Polar residues" evidence="4">
    <location>
        <begin position="901"/>
        <end position="913"/>
    </location>
</feature>
<feature type="region of interest" description="Disordered" evidence="4">
    <location>
        <begin position="873"/>
        <end position="913"/>
    </location>
</feature>
<evidence type="ECO:0000256" key="4">
    <source>
        <dbReference type="SAM" id="MobiDB-lite"/>
    </source>
</evidence>
<dbReference type="GO" id="GO:0005634">
    <property type="term" value="C:nucleus"/>
    <property type="evidence" value="ECO:0007669"/>
    <property type="project" value="UniProtKB-SubCell"/>
</dbReference>
<keyword evidence="3" id="KW-0539">Nucleus</keyword>
<dbReference type="AlphaFoldDB" id="A0A7N2M467"/>
<dbReference type="EnsemblPlants" id="QL07p015831:mrna">
    <property type="protein sequence ID" value="QL07p015831:mrna"/>
    <property type="gene ID" value="QL07p015831"/>
</dbReference>
<dbReference type="PANTHER" id="PTHR23196:SF32">
    <property type="entry name" value="BRCT DOMAIN-CONTAINING DNA REPAIR PROTEIN"/>
    <property type="match status" value="1"/>
</dbReference>
<dbReference type="KEGG" id="qlo:115954293"/>
<evidence type="ECO:0000313" key="6">
    <source>
        <dbReference type="EnsemblPlants" id="QL07p015831:mrna"/>
    </source>
</evidence>
<feature type="region of interest" description="Disordered" evidence="4">
    <location>
        <begin position="485"/>
        <end position="530"/>
    </location>
</feature>